<dbReference type="InterPro" id="IPR003439">
    <property type="entry name" value="ABC_transporter-like_ATP-bd"/>
</dbReference>
<dbReference type="CDD" id="cd03228">
    <property type="entry name" value="ABCC_MRP_Like"/>
    <property type="match status" value="1"/>
</dbReference>
<dbReference type="PROSITE" id="PS50929">
    <property type="entry name" value="ABC_TM1F"/>
    <property type="match status" value="1"/>
</dbReference>
<accession>A0AAE3KGE0</accession>
<dbReference type="GO" id="GO:0005886">
    <property type="term" value="C:plasma membrane"/>
    <property type="evidence" value="ECO:0007669"/>
    <property type="project" value="UniProtKB-SubCell"/>
</dbReference>
<dbReference type="GO" id="GO:0034040">
    <property type="term" value="F:ATPase-coupled lipid transmembrane transporter activity"/>
    <property type="evidence" value="ECO:0007669"/>
    <property type="project" value="TreeGrafter"/>
</dbReference>
<feature type="domain" description="ABC transmembrane type-1" evidence="9">
    <location>
        <begin position="30"/>
        <end position="305"/>
    </location>
</feature>
<feature type="transmembrane region" description="Helical" evidence="7">
    <location>
        <begin position="161"/>
        <end position="178"/>
    </location>
</feature>
<evidence type="ECO:0000259" key="8">
    <source>
        <dbReference type="PROSITE" id="PS50893"/>
    </source>
</evidence>
<dbReference type="InterPro" id="IPR039421">
    <property type="entry name" value="Type_1_exporter"/>
</dbReference>
<dbReference type="GO" id="GO:0016887">
    <property type="term" value="F:ATP hydrolysis activity"/>
    <property type="evidence" value="ECO:0007669"/>
    <property type="project" value="InterPro"/>
</dbReference>
<dbReference type="GO" id="GO:0005524">
    <property type="term" value="F:ATP binding"/>
    <property type="evidence" value="ECO:0007669"/>
    <property type="project" value="UniProtKB-KW"/>
</dbReference>
<dbReference type="PROSITE" id="PS50893">
    <property type="entry name" value="ABC_TRANSPORTER_2"/>
    <property type="match status" value="1"/>
</dbReference>
<evidence type="ECO:0000313" key="10">
    <source>
        <dbReference type="EMBL" id="MCP2166070.1"/>
    </source>
</evidence>
<evidence type="ECO:0000256" key="3">
    <source>
        <dbReference type="ARBA" id="ARBA00022741"/>
    </source>
</evidence>
<keyword evidence="6 7" id="KW-0472">Membrane</keyword>
<dbReference type="RefSeq" id="WP_253771573.1">
    <property type="nucleotide sequence ID" value="NZ_JAMTCK010000006.1"/>
</dbReference>
<keyword evidence="5 7" id="KW-1133">Transmembrane helix</keyword>
<evidence type="ECO:0000256" key="7">
    <source>
        <dbReference type="SAM" id="Phobius"/>
    </source>
</evidence>
<dbReference type="InterPro" id="IPR027417">
    <property type="entry name" value="P-loop_NTPase"/>
</dbReference>
<evidence type="ECO:0000259" key="9">
    <source>
        <dbReference type="PROSITE" id="PS50929"/>
    </source>
</evidence>
<dbReference type="Gene3D" id="1.20.1560.10">
    <property type="entry name" value="ABC transporter type 1, transmembrane domain"/>
    <property type="match status" value="1"/>
</dbReference>
<gene>
    <name evidence="10" type="ORF">LX83_002929</name>
</gene>
<evidence type="ECO:0000256" key="5">
    <source>
        <dbReference type="ARBA" id="ARBA00022989"/>
    </source>
</evidence>
<dbReference type="Proteomes" id="UP001206128">
    <property type="component" value="Unassembled WGS sequence"/>
</dbReference>
<dbReference type="Pfam" id="PF00005">
    <property type="entry name" value="ABC_tran"/>
    <property type="match status" value="1"/>
</dbReference>
<feature type="transmembrane region" description="Helical" evidence="7">
    <location>
        <begin position="132"/>
        <end position="155"/>
    </location>
</feature>
<dbReference type="SUPFAM" id="SSF90123">
    <property type="entry name" value="ABC transporter transmembrane region"/>
    <property type="match status" value="1"/>
</dbReference>
<reference evidence="10" key="1">
    <citation type="submission" date="2022-06" db="EMBL/GenBank/DDBJ databases">
        <title>Genomic Encyclopedia of Archaeal and Bacterial Type Strains, Phase II (KMG-II): from individual species to whole genera.</title>
        <authorList>
            <person name="Goeker M."/>
        </authorList>
    </citation>
    <scope>NUCLEOTIDE SEQUENCE</scope>
    <source>
        <strain evidence="10">DSM 43935</strain>
    </source>
</reference>
<keyword evidence="3" id="KW-0547">Nucleotide-binding</keyword>
<protein>
    <submittedName>
        <fullName evidence="10">ATP-binding cassette, subfamily B</fullName>
    </submittedName>
</protein>
<evidence type="ECO:0000313" key="11">
    <source>
        <dbReference type="Proteomes" id="UP001206128"/>
    </source>
</evidence>
<dbReference type="Pfam" id="PF00664">
    <property type="entry name" value="ABC_membrane"/>
    <property type="match status" value="1"/>
</dbReference>
<dbReference type="SUPFAM" id="SSF52540">
    <property type="entry name" value="P-loop containing nucleoside triphosphate hydrolases"/>
    <property type="match status" value="1"/>
</dbReference>
<dbReference type="CDD" id="cd07346">
    <property type="entry name" value="ABC_6TM_exporters"/>
    <property type="match status" value="1"/>
</dbReference>
<name>A0AAE3KGE0_9PSEU</name>
<keyword evidence="11" id="KW-1185">Reference proteome</keyword>
<comment type="subcellular location">
    <subcellularLocation>
        <location evidence="1">Cell membrane</location>
        <topology evidence="1">Multi-pass membrane protein</topology>
    </subcellularLocation>
</comment>
<proteinExistence type="predicted"/>
<feature type="transmembrane region" description="Helical" evidence="7">
    <location>
        <begin position="248"/>
        <end position="271"/>
    </location>
</feature>
<dbReference type="InterPro" id="IPR011527">
    <property type="entry name" value="ABC1_TM_dom"/>
</dbReference>
<dbReference type="GO" id="GO:0140359">
    <property type="term" value="F:ABC-type transporter activity"/>
    <property type="evidence" value="ECO:0007669"/>
    <property type="project" value="InterPro"/>
</dbReference>
<dbReference type="PANTHER" id="PTHR24221:SF654">
    <property type="entry name" value="ATP-BINDING CASSETTE SUB-FAMILY B MEMBER 6"/>
    <property type="match status" value="1"/>
</dbReference>
<organism evidence="10 11">
    <name type="scientific">Goodfellowiella coeruleoviolacea</name>
    <dbReference type="NCBI Taxonomy" id="334858"/>
    <lineage>
        <taxon>Bacteria</taxon>
        <taxon>Bacillati</taxon>
        <taxon>Actinomycetota</taxon>
        <taxon>Actinomycetes</taxon>
        <taxon>Pseudonocardiales</taxon>
        <taxon>Pseudonocardiaceae</taxon>
        <taxon>Goodfellowiella</taxon>
    </lineage>
</organism>
<keyword evidence="4 10" id="KW-0067">ATP-binding</keyword>
<dbReference type="InterPro" id="IPR003593">
    <property type="entry name" value="AAA+_ATPase"/>
</dbReference>
<comment type="caution">
    <text evidence="10">The sequence shown here is derived from an EMBL/GenBank/DDBJ whole genome shotgun (WGS) entry which is preliminary data.</text>
</comment>
<feature type="transmembrane region" description="Helical" evidence="7">
    <location>
        <begin position="28"/>
        <end position="47"/>
    </location>
</feature>
<dbReference type="Gene3D" id="3.40.50.300">
    <property type="entry name" value="P-loop containing nucleotide triphosphate hydrolases"/>
    <property type="match status" value="1"/>
</dbReference>
<dbReference type="InterPro" id="IPR036640">
    <property type="entry name" value="ABC1_TM_sf"/>
</dbReference>
<dbReference type="AlphaFoldDB" id="A0AAE3KGE0"/>
<keyword evidence="2 7" id="KW-0812">Transmembrane</keyword>
<feature type="domain" description="ABC transporter" evidence="8">
    <location>
        <begin position="311"/>
        <end position="562"/>
    </location>
</feature>
<dbReference type="SMART" id="SM00382">
    <property type="entry name" value="AAA"/>
    <property type="match status" value="1"/>
</dbReference>
<dbReference type="EMBL" id="JAMTCK010000006">
    <property type="protein sequence ID" value="MCP2166070.1"/>
    <property type="molecule type" value="Genomic_DNA"/>
</dbReference>
<evidence type="ECO:0000256" key="1">
    <source>
        <dbReference type="ARBA" id="ARBA00004651"/>
    </source>
</evidence>
<feature type="transmembrane region" description="Helical" evidence="7">
    <location>
        <begin position="67"/>
        <end position="87"/>
    </location>
</feature>
<sequence length="564" mass="57439">MITGWDRSSSGHPGDRLLWGAARHAPGWPVLVAVAGGTATAAGLLLPDAMASGVDAALAGVTATGELGWLAVVALAVVLGDVLGVLARARATSTATAWLRTSLIQHLLRLGPFGRFPEGDAVSRLTGDCAQAGGIATVAVQLVTSALTSVGAIVALALLDWRLAVVFAASVPVAARLARGHLRRTADQVAGYQRLSGELAARLVEAVRGLRTITAAGVAEQEARRVLRPLPDLHAAGAGMWHAQAGMIWRAALLLPTVELAVLTAAGFGLLAGRLTAGEVLAALGYVALGMSLVRATPLLTSLARARVSADRLAEVLDSAPPATGAARLPAGPGRLELRGVGVADVLHEVDLVVPAGAHVAVVGVSGSGKSTLAAVAGGLRTPDRGGVLLDGVALAELDPAELRAAVGYAFDQPALLGATVADAVGYGLPVDLDGVRAAGAAAQVAPAVALLPEGWHTPLERAPLSGGEAQRLGLARAIYRRPRVLVMDDATASLDTVTEARVRSAISSVLAGRTRLVITHRVSSAAEADLVVWLADGRIRAVGPHRTLWDDPGYRAVFTEAPG</sequence>
<dbReference type="PANTHER" id="PTHR24221">
    <property type="entry name" value="ATP-BINDING CASSETTE SUB-FAMILY B"/>
    <property type="match status" value="1"/>
</dbReference>
<evidence type="ECO:0000256" key="4">
    <source>
        <dbReference type="ARBA" id="ARBA00022840"/>
    </source>
</evidence>
<dbReference type="PROSITE" id="PS00211">
    <property type="entry name" value="ABC_TRANSPORTER_1"/>
    <property type="match status" value="1"/>
</dbReference>
<evidence type="ECO:0000256" key="6">
    <source>
        <dbReference type="ARBA" id="ARBA00023136"/>
    </source>
</evidence>
<evidence type="ECO:0000256" key="2">
    <source>
        <dbReference type="ARBA" id="ARBA00022692"/>
    </source>
</evidence>
<dbReference type="InterPro" id="IPR017871">
    <property type="entry name" value="ABC_transporter-like_CS"/>
</dbReference>